<comment type="cofactor">
    <cofactor evidence="1">
        <name>Mg(2+)</name>
        <dbReference type="ChEBI" id="CHEBI:18420"/>
    </cofactor>
</comment>
<dbReference type="FunFam" id="1.10.510.10:FF:000154">
    <property type="entry name" value="Serine/threonine-protein kinase SIK2"/>
    <property type="match status" value="1"/>
</dbReference>
<sequence>MVIMSELSAAPAGSGQGQQKPLRVGFYDIERTLGKGNFAVVKLARHRVTKTQVAIKIIDKTRLDSSNLEKIYREVQIMKLLNHPHIIKLYQVMETKDMLYIVTEFAKNGEMFDYLTSTGHLSESEARKKFWQILSAVEYCHSHNIVHRDLKTENLLLDGNMDIKLADFGFGNFYKPGEPLSTWCGSPPYAAPEVFEGKEYEGPQLDIWSLGVVLYVLVCGSLPFDGPSLPALRQRVLEGRFRIPFFMSRDCETLIRRMLAVDPTKRITVSQIWQHRWTQADPAPRQPTCPLFSLLGCASSLGSYDEQALGIMQTLGVDRQRTVESLQNGSYNHFAAIYYLLLERLKELRLAQPPARPGHAWQQRPRSSDLSAFEVPQEGPPGDAFRSALLCAQPQALGQSVLQAEIDCDLHSSLQPLLFPVDTGCRGVCRRRSVSPSSLLDTAIREEARRGPGLDEEQETREPPPGSTGRRHTLAEVSTCFSPRIPPCIVVSPSAASPSEGTSSDSCLTSAGDGLAGLSGHLVAQGLLSACSPLRLASPLLGTRSATPVLQAQGALGGAAPLPVSFQEGRRASDTSLTQGDFPFRSQFCLPQETRAHPGGHHFVLNGRWQPPFLAGPGGAAVLPGQAEAAARILDALASRTSSHGL</sequence>
<dbReference type="PANTHER" id="PTHR24346">
    <property type="entry name" value="MAP/MICROTUBULE AFFINITY-REGULATING KINASE"/>
    <property type="match status" value="1"/>
</dbReference>
<dbReference type="GO" id="GO:0046872">
    <property type="term" value="F:metal ion binding"/>
    <property type="evidence" value="ECO:0007669"/>
    <property type="project" value="UniProtKB-KW"/>
</dbReference>
<keyword evidence="11 15" id="KW-0067">ATP-binding</keyword>
<dbReference type="PROSITE" id="PS50011">
    <property type="entry name" value="PROTEIN_KINASE_DOM"/>
    <property type="match status" value="1"/>
</dbReference>
<dbReference type="FunFam" id="3.30.200.20:FF:000003">
    <property type="entry name" value="Non-specific serine/threonine protein kinase"/>
    <property type="match status" value="1"/>
</dbReference>
<dbReference type="InterPro" id="IPR011009">
    <property type="entry name" value="Kinase-like_dom_sf"/>
</dbReference>
<dbReference type="PANTHER" id="PTHR24346:SF47">
    <property type="entry name" value="SERINE_THREONINE-PROTEIN KINASE SIK2-RELATED"/>
    <property type="match status" value="1"/>
</dbReference>
<dbReference type="InterPro" id="IPR008271">
    <property type="entry name" value="Ser/Thr_kinase_AS"/>
</dbReference>
<dbReference type="InterPro" id="IPR057380">
    <property type="entry name" value="UBA_SIK1/2/3"/>
</dbReference>
<dbReference type="Pfam" id="PF00069">
    <property type="entry name" value="Pkinase"/>
    <property type="match status" value="1"/>
</dbReference>
<dbReference type="RefSeq" id="XP_036706467.1">
    <property type="nucleotide sequence ID" value="XM_036850572.1"/>
</dbReference>
<evidence type="ECO:0000256" key="12">
    <source>
        <dbReference type="ARBA" id="ARBA00022842"/>
    </source>
</evidence>
<evidence type="ECO:0000256" key="7">
    <source>
        <dbReference type="ARBA" id="ARBA00022679"/>
    </source>
</evidence>
<keyword evidence="9 15" id="KW-0547">Nucleotide-binding</keyword>
<feature type="region of interest" description="Disordered" evidence="16">
    <location>
        <begin position="440"/>
        <end position="472"/>
    </location>
</feature>
<evidence type="ECO:0000313" key="19">
    <source>
        <dbReference type="Proteomes" id="UP000694857"/>
    </source>
</evidence>
<keyword evidence="5" id="KW-0723">Serine/threonine-protein kinase</keyword>
<dbReference type="EC" id="2.7.11.1" evidence="3"/>
<dbReference type="GO" id="GO:0005524">
    <property type="term" value="F:ATP binding"/>
    <property type="evidence" value="ECO:0007669"/>
    <property type="project" value="UniProtKB-UniRule"/>
</dbReference>
<keyword evidence="6" id="KW-0597">Phosphoprotein</keyword>
<dbReference type="GO" id="GO:0050321">
    <property type="term" value="F:tau-protein kinase activity"/>
    <property type="evidence" value="ECO:0007669"/>
    <property type="project" value="TreeGrafter"/>
</dbReference>
<dbReference type="PROSITE" id="PS00107">
    <property type="entry name" value="PROTEIN_KINASE_ATP"/>
    <property type="match status" value="1"/>
</dbReference>
<dbReference type="PROSITE" id="PS00108">
    <property type="entry name" value="PROTEIN_KINASE_ST"/>
    <property type="match status" value="1"/>
</dbReference>
<name>A0A8B8X9Y8_BALMU</name>
<evidence type="ECO:0000256" key="9">
    <source>
        <dbReference type="ARBA" id="ARBA00022741"/>
    </source>
</evidence>
<protein>
    <recommendedName>
        <fullName evidence="3">non-specific serine/threonine protein kinase</fullName>
        <ecNumber evidence="3">2.7.11.1</ecNumber>
    </recommendedName>
</protein>
<proteinExistence type="predicted"/>
<dbReference type="GO" id="GO:0035556">
    <property type="term" value="P:intracellular signal transduction"/>
    <property type="evidence" value="ECO:0007669"/>
    <property type="project" value="TreeGrafter"/>
</dbReference>
<dbReference type="CDD" id="cd14071">
    <property type="entry name" value="STKc_SIK"/>
    <property type="match status" value="1"/>
</dbReference>
<feature type="binding site" evidence="15">
    <location>
        <position position="56"/>
    </location>
    <ligand>
        <name>ATP</name>
        <dbReference type="ChEBI" id="CHEBI:30616"/>
    </ligand>
</feature>
<dbReference type="GO" id="GO:0000226">
    <property type="term" value="P:microtubule cytoskeleton organization"/>
    <property type="evidence" value="ECO:0007669"/>
    <property type="project" value="TreeGrafter"/>
</dbReference>
<evidence type="ECO:0000256" key="14">
    <source>
        <dbReference type="ARBA" id="ARBA00048679"/>
    </source>
</evidence>
<dbReference type="Pfam" id="PF23312">
    <property type="entry name" value="UBA_SIK3"/>
    <property type="match status" value="1"/>
</dbReference>
<evidence type="ECO:0000256" key="10">
    <source>
        <dbReference type="ARBA" id="ARBA00022777"/>
    </source>
</evidence>
<dbReference type="AlphaFoldDB" id="A0A8B8X9Y8"/>
<dbReference type="Gene3D" id="1.10.510.10">
    <property type="entry name" value="Transferase(Phosphotransferase) domain 1"/>
    <property type="match status" value="1"/>
</dbReference>
<evidence type="ECO:0000256" key="15">
    <source>
        <dbReference type="PROSITE-ProRule" id="PRU10141"/>
    </source>
</evidence>
<evidence type="ECO:0000256" key="1">
    <source>
        <dbReference type="ARBA" id="ARBA00001946"/>
    </source>
</evidence>
<evidence type="ECO:0000256" key="4">
    <source>
        <dbReference type="ARBA" id="ARBA00022490"/>
    </source>
</evidence>
<dbReference type="SUPFAM" id="SSF56112">
    <property type="entry name" value="Protein kinase-like (PK-like)"/>
    <property type="match status" value="1"/>
</dbReference>
<keyword evidence="8" id="KW-0479">Metal-binding</keyword>
<comment type="catalytic activity">
    <reaction evidence="13">
        <text>L-threonyl-[protein] + ATP = O-phospho-L-threonyl-[protein] + ADP + H(+)</text>
        <dbReference type="Rhea" id="RHEA:46608"/>
        <dbReference type="Rhea" id="RHEA-COMP:11060"/>
        <dbReference type="Rhea" id="RHEA-COMP:11605"/>
        <dbReference type="ChEBI" id="CHEBI:15378"/>
        <dbReference type="ChEBI" id="CHEBI:30013"/>
        <dbReference type="ChEBI" id="CHEBI:30616"/>
        <dbReference type="ChEBI" id="CHEBI:61977"/>
        <dbReference type="ChEBI" id="CHEBI:456216"/>
        <dbReference type="EC" id="2.7.11.1"/>
    </reaction>
</comment>
<dbReference type="GO" id="GO:0005737">
    <property type="term" value="C:cytoplasm"/>
    <property type="evidence" value="ECO:0007669"/>
    <property type="project" value="UniProtKB-SubCell"/>
</dbReference>
<dbReference type="SMART" id="SM00220">
    <property type="entry name" value="S_TKc"/>
    <property type="match status" value="1"/>
</dbReference>
<evidence type="ECO:0000313" key="20">
    <source>
        <dbReference type="RefSeq" id="XP_036706467.1"/>
    </source>
</evidence>
<organism evidence="19 20">
    <name type="scientific">Balaenoptera musculus</name>
    <name type="common">Blue whale</name>
    <dbReference type="NCBI Taxonomy" id="9771"/>
    <lineage>
        <taxon>Eukaryota</taxon>
        <taxon>Metazoa</taxon>
        <taxon>Chordata</taxon>
        <taxon>Craniata</taxon>
        <taxon>Vertebrata</taxon>
        <taxon>Euteleostomi</taxon>
        <taxon>Mammalia</taxon>
        <taxon>Eutheria</taxon>
        <taxon>Laurasiatheria</taxon>
        <taxon>Artiodactyla</taxon>
        <taxon>Whippomorpha</taxon>
        <taxon>Cetacea</taxon>
        <taxon>Mysticeti</taxon>
        <taxon>Balaenopteridae</taxon>
        <taxon>Balaenoptera</taxon>
    </lineage>
</organism>
<evidence type="ECO:0000256" key="2">
    <source>
        <dbReference type="ARBA" id="ARBA00004496"/>
    </source>
</evidence>
<evidence type="ECO:0000256" key="6">
    <source>
        <dbReference type="ARBA" id="ARBA00022553"/>
    </source>
</evidence>
<keyword evidence="7" id="KW-0808">Transferase</keyword>
<dbReference type="InterPro" id="IPR000719">
    <property type="entry name" value="Prot_kinase_dom"/>
</dbReference>
<dbReference type="GeneID" id="118894367"/>
<comment type="catalytic activity">
    <reaction evidence="14">
        <text>L-seryl-[protein] + ATP = O-phospho-L-seryl-[protein] + ADP + H(+)</text>
        <dbReference type="Rhea" id="RHEA:17989"/>
        <dbReference type="Rhea" id="RHEA-COMP:9863"/>
        <dbReference type="Rhea" id="RHEA-COMP:11604"/>
        <dbReference type="ChEBI" id="CHEBI:15378"/>
        <dbReference type="ChEBI" id="CHEBI:29999"/>
        <dbReference type="ChEBI" id="CHEBI:30616"/>
        <dbReference type="ChEBI" id="CHEBI:83421"/>
        <dbReference type="ChEBI" id="CHEBI:456216"/>
        <dbReference type="EC" id="2.7.11.1"/>
    </reaction>
</comment>
<accession>A0A8B8X9Y8</accession>
<feature type="domain" description="UBA" evidence="18">
    <location>
        <begin position="303"/>
        <end position="343"/>
    </location>
</feature>
<dbReference type="InterPro" id="IPR034672">
    <property type="entry name" value="SIK"/>
</dbReference>
<keyword evidence="12" id="KW-0460">Magnesium</keyword>
<dbReference type="InterPro" id="IPR017441">
    <property type="entry name" value="Protein_kinase_ATP_BS"/>
</dbReference>
<evidence type="ECO:0000259" key="17">
    <source>
        <dbReference type="PROSITE" id="PS50011"/>
    </source>
</evidence>
<keyword evidence="19" id="KW-1185">Reference proteome</keyword>
<feature type="domain" description="Protein kinase" evidence="17">
    <location>
        <begin position="27"/>
        <end position="278"/>
    </location>
</feature>
<dbReference type="Proteomes" id="UP000694857">
    <property type="component" value="Chromosome 4"/>
</dbReference>
<dbReference type="InterPro" id="IPR015940">
    <property type="entry name" value="UBA"/>
</dbReference>
<gene>
    <name evidence="20" type="primary">SIK1</name>
</gene>
<dbReference type="PROSITE" id="PS50030">
    <property type="entry name" value="UBA"/>
    <property type="match status" value="1"/>
</dbReference>
<evidence type="ECO:0000259" key="18">
    <source>
        <dbReference type="PROSITE" id="PS50030"/>
    </source>
</evidence>
<feature type="compositionally biased region" description="Basic and acidic residues" evidence="16">
    <location>
        <begin position="443"/>
        <end position="453"/>
    </location>
</feature>
<evidence type="ECO:0000256" key="16">
    <source>
        <dbReference type="SAM" id="MobiDB-lite"/>
    </source>
</evidence>
<keyword evidence="10 20" id="KW-0418">Kinase</keyword>
<comment type="subcellular location">
    <subcellularLocation>
        <location evidence="2">Cytoplasm</location>
    </subcellularLocation>
</comment>
<evidence type="ECO:0000256" key="3">
    <source>
        <dbReference type="ARBA" id="ARBA00012513"/>
    </source>
</evidence>
<evidence type="ECO:0000256" key="5">
    <source>
        <dbReference type="ARBA" id="ARBA00022527"/>
    </source>
</evidence>
<reference evidence="20" key="1">
    <citation type="submission" date="2025-08" db="UniProtKB">
        <authorList>
            <consortium name="RefSeq"/>
        </authorList>
    </citation>
    <scope>IDENTIFICATION</scope>
    <source>
        <tissue evidence="20">Epidermis and Blubber</tissue>
    </source>
</reference>
<evidence type="ECO:0000256" key="8">
    <source>
        <dbReference type="ARBA" id="ARBA00022723"/>
    </source>
</evidence>
<dbReference type="CTD" id="150094"/>
<keyword evidence="4" id="KW-0963">Cytoplasm</keyword>
<evidence type="ECO:0000256" key="13">
    <source>
        <dbReference type="ARBA" id="ARBA00047899"/>
    </source>
</evidence>
<evidence type="ECO:0000256" key="11">
    <source>
        <dbReference type="ARBA" id="ARBA00022840"/>
    </source>
</evidence>